<dbReference type="Gene3D" id="3.30.70.560">
    <property type="entry name" value="7,8-Dihydro-6-hydroxymethylpterin-pyrophosphokinase HPPK"/>
    <property type="match status" value="1"/>
</dbReference>
<dbReference type="UniPathway" id="UPA00077">
    <property type="reaction ID" value="UER00155"/>
</dbReference>
<dbReference type="GO" id="GO:0003848">
    <property type="term" value="F:2-amino-4-hydroxy-6-hydroxymethyldihydropteridine diphosphokinase activity"/>
    <property type="evidence" value="ECO:0007669"/>
    <property type="project" value="UniProtKB-EC"/>
</dbReference>
<organism evidence="10 11">
    <name type="scientific">Corynebacterium nuruki</name>
    <dbReference type="NCBI Taxonomy" id="1032851"/>
    <lineage>
        <taxon>Bacteria</taxon>
        <taxon>Bacillati</taxon>
        <taxon>Actinomycetota</taxon>
        <taxon>Actinomycetes</taxon>
        <taxon>Mycobacteriales</taxon>
        <taxon>Corynebacteriaceae</taxon>
        <taxon>Corynebacterium</taxon>
    </lineage>
</organism>
<comment type="caution">
    <text evidence="10">The sequence shown here is derived from an EMBL/GenBank/DDBJ whole genome shotgun (WGS) entry which is preliminary data.</text>
</comment>
<dbReference type="AlphaFoldDB" id="A0A3D4T103"/>
<feature type="domain" description="7,8-dihydro-6-hydroxymethylpterin-pyrophosphokinase" evidence="9">
    <location>
        <begin position="106"/>
        <end position="117"/>
    </location>
</feature>
<dbReference type="RefSeq" id="WP_273051678.1">
    <property type="nucleotide sequence ID" value="NZ_DAITTW010000003.1"/>
</dbReference>
<evidence type="ECO:0000259" key="9">
    <source>
        <dbReference type="PROSITE" id="PS00794"/>
    </source>
</evidence>
<keyword evidence="5" id="KW-0547">Nucleotide-binding</keyword>
<dbReference type="SUPFAM" id="SSF55083">
    <property type="entry name" value="6-hydroxymethyl-7,8-dihydropterin pyrophosphokinase, HPPK"/>
    <property type="match status" value="1"/>
</dbReference>
<evidence type="ECO:0000256" key="4">
    <source>
        <dbReference type="ARBA" id="ARBA00022679"/>
    </source>
</evidence>
<dbReference type="GO" id="GO:0016301">
    <property type="term" value="F:kinase activity"/>
    <property type="evidence" value="ECO:0007669"/>
    <property type="project" value="UniProtKB-KW"/>
</dbReference>
<keyword evidence="7" id="KW-0067">ATP-binding</keyword>
<dbReference type="STRING" id="863239.GCA_000213935_01697"/>
<proteinExistence type="predicted"/>
<evidence type="ECO:0000256" key="6">
    <source>
        <dbReference type="ARBA" id="ARBA00022777"/>
    </source>
</evidence>
<dbReference type="InterPro" id="IPR035907">
    <property type="entry name" value="Hppk_sf"/>
</dbReference>
<accession>A0A3D4T103</accession>
<keyword evidence="6 10" id="KW-0418">Kinase</keyword>
<evidence type="ECO:0000256" key="1">
    <source>
        <dbReference type="ARBA" id="ARBA00000198"/>
    </source>
</evidence>
<protein>
    <recommendedName>
        <fullName evidence="3">2-amino-4-hydroxy-6-hydroxymethyldihydropteridine diphosphokinase</fullName>
        <ecNumber evidence="3">2.7.6.3</ecNumber>
    </recommendedName>
</protein>
<dbReference type="GO" id="GO:0046654">
    <property type="term" value="P:tetrahydrofolate biosynthetic process"/>
    <property type="evidence" value="ECO:0007669"/>
    <property type="project" value="UniProtKB-UniPathway"/>
</dbReference>
<gene>
    <name evidence="10" type="primary">folK</name>
    <name evidence="10" type="ORF">DIW82_06470</name>
</gene>
<dbReference type="InterPro" id="IPR000550">
    <property type="entry name" value="Hppk"/>
</dbReference>
<sequence length="195" mass="20541">MTPGTAESPTGPLQAVLAFGSNLAGDLGDPEEQIRRAAATVAAQPGVTVTGASALYATAPWGVTDQAEFRNSVLLVEADGRVGGPLGLLHLCQAREQEARRVRDRHWGPRTLDIDLVSVSVDGVPVRSDGRWGDELILPHPWAHERAFVLVPWVDADPSATLGGVAVSGLVADLARRDPDALGGVRRLPDVAWAP</sequence>
<evidence type="ECO:0000256" key="5">
    <source>
        <dbReference type="ARBA" id="ARBA00022741"/>
    </source>
</evidence>
<evidence type="ECO:0000313" key="11">
    <source>
        <dbReference type="Proteomes" id="UP000261739"/>
    </source>
</evidence>
<dbReference type="Pfam" id="PF01288">
    <property type="entry name" value="HPPK"/>
    <property type="match status" value="1"/>
</dbReference>
<evidence type="ECO:0000256" key="8">
    <source>
        <dbReference type="ARBA" id="ARBA00022909"/>
    </source>
</evidence>
<dbReference type="EC" id="2.7.6.3" evidence="3"/>
<evidence type="ECO:0000313" key="10">
    <source>
        <dbReference type="EMBL" id="HCT14430.1"/>
    </source>
</evidence>
<dbReference type="NCBIfam" id="TIGR01498">
    <property type="entry name" value="folK"/>
    <property type="match status" value="1"/>
</dbReference>
<evidence type="ECO:0000256" key="2">
    <source>
        <dbReference type="ARBA" id="ARBA00005051"/>
    </source>
</evidence>
<keyword evidence="4" id="KW-0808">Transferase</keyword>
<comment type="pathway">
    <text evidence="2">Cofactor biosynthesis; tetrahydrofolate biosynthesis; 2-amino-4-hydroxy-6-hydroxymethyl-7,8-dihydropteridine diphosphate from 7,8-dihydroneopterin triphosphate: step 4/4.</text>
</comment>
<dbReference type="CDD" id="cd00483">
    <property type="entry name" value="HPPK"/>
    <property type="match status" value="1"/>
</dbReference>
<comment type="catalytic activity">
    <reaction evidence="1">
        <text>6-hydroxymethyl-7,8-dihydropterin + ATP = (7,8-dihydropterin-6-yl)methyl diphosphate + AMP + H(+)</text>
        <dbReference type="Rhea" id="RHEA:11412"/>
        <dbReference type="ChEBI" id="CHEBI:15378"/>
        <dbReference type="ChEBI" id="CHEBI:30616"/>
        <dbReference type="ChEBI" id="CHEBI:44841"/>
        <dbReference type="ChEBI" id="CHEBI:72950"/>
        <dbReference type="ChEBI" id="CHEBI:456215"/>
        <dbReference type="EC" id="2.7.6.3"/>
    </reaction>
</comment>
<dbReference type="PROSITE" id="PS00794">
    <property type="entry name" value="HPPK"/>
    <property type="match status" value="1"/>
</dbReference>
<dbReference type="GO" id="GO:0005524">
    <property type="term" value="F:ATP binding"/>
    <property type="evidence" value="ECO:0007669"/>
    <property type="project" value="UniProtKB-KW"/>
</dbReference>
<dbReference type="GO" id="GO:0046656">
    <property type="term" value="P:folic acid biosynthetic process"/>
    <property type="evidence" value="ECO:0007669"/>
    <property type="project" value="UniProtKB-KW"/>
</dbReference>
<name>A0A3D4T103_9CORY</name>
<dbReference type="EMBL" id="DQID01000172">
    <property type="protein sequence ID" value="HCT14430.1"/>
    <property type="molecule type" value="Genomic_DNA"/>
</dbReference>
<evidence type="ECO:0000256" key="3">
    <source>
        <dbReference type="ARBA" id="ARBA00013253"/>
    </source>
</evidence>
<reference evidence="10 11" key="1">
    <citation type="journal article" date="2018" name="Nat. Biotechnol.">
        <title>A standardized bacterial taxonomy based on genome phylogeny substantially revises the tree of life.</title>
        <authorList>
            <person name="Parks D.H."/>
            <person name="Chuvochina M."/>
            <person name="Waite D.W."/>
            <person name="Rinke C."/>
            <person name="Skarshewski A."/>
            <person name="Chaumeil P.A."/>
            <person name="Hugenholtz P."/>
        </authorList>
    </citation>
    <scope>NUCLEOTIDE SEQUENCE [LARGE SCALE GENOMIC DNA]</scope>
    <source>
        <strain evidence="10">UBA11247</strain>
    </source>
</reference>
<evidence type="ECO:0000256" key="7">
    <source>
        <dbReference type="ARBA" id="ARBA00022840"/>
    </source>
</evidence>
<keyword evidence="8" id="KW-0289">Folate biosynthesis</keyword>
<dbReference type="PANTHER" id="PTHR43071:SF1">
    <property type="entry name" value="2-AMINO-4-HYDROXY-6-HYDROXYMETHYLDIHYDROPTERIDINE PYROPHOSPHOKINASE"/>
    <property type="match status" value="1"/>
</dbReference>
<dbReference type="PANTHER" id="PTHR43071">
    <property type="entry name" value="2-AMINO-4-HYDROXY-6-HYDROXYMETHYLDIHYDROPTERIDINE PYROPHOSPHOKINASE"/>
    <property type="match status" value="1"/>
</dbReference>
<dbReference type="Proteomes" id="UP000261739">
    <property type="component" value="Unassembled WGS sequence"/>
</dbReference>